<gene>
    <name evidence="2" type="ORF">ABGN05_05610</name>
</gene>
<dbReference type="Proteomes" id="UP001556692">
    <property type="component" value="Unassembled WGS sequence"/>
</dbReference>
<keyword evidence="3" id="KW-1185">Reference proteome</keyword>
<evidence type="ECO:0000313" key="3">
    <source>
        <dbReference type="Proteomes" id="UP001556692"/>
    </source>
</evidence>
<feature type="signal peptide" evidence="1">
    <location>
        <begin position="1"/>
        <end position="22"/>
    </location>
</feature>
<proteinExistence type="predicted"/>
<evidence type="ECO:0008006" key="4">
    <source>
        <dbReference type="Google" id="ProtNLM"/>
    </source>
</evidence>
<evidence type="ECO:0000256" key="1">
    <source>
        <dbReference type="SAM" id="SignalP"/>
    </source>
</evidence>
<organism evidence="2 3">
    <name type="scientific">Aquibium pacificus</name>
    <dbReference type="NCBI Taxonomy" id="3153579"/>
    <lineage>
        <taxon>Bacteria</taxon>
        <taxon>Pseudomonadati</taxon>
        <taxon>Pseudomonadota</taxon>
        <taxon>Alphaproteobacteria</taxon>
        <taxon>Hyphomicrobiales</taxon>
        <taxon>Phyllobacteriaceae</taxon>
        <taxon>Aquibium</taxon>
    </lineage>
</organism>
<accession>A0ABV3SGX0</accession>
<reference evidence="2 3" key="1">
    <citation type="submission" date="2024-05" db="EMBL/GenBank/DDBJ databases">
        <authorList>
            <person name="Jiang F."/>
        </authorList>
    </citation>
    <scope>NUCLEOTIDE SEQUENCE [LARGE SCALE GENOMIC DNA]</scope>
    <source>
        <strain evidence="2 3">LZ166</strain>
    </source>
</reference>
<comment type="caution">
    <text evidence="2">The sequence shown here is derived from an EMBL/GenBank/DDBJ whole genome shotgun (WGS) entry which is preliminary data.</text>
</comment>
<feature type="chain" id="PRO_5046278545" description="VWFA domain-containing protein" evidence="1">
    <location>
        <begin position="23"/>
        <end position="220"/>
    </location>
</feature>
<sequence>MITKPLILALFFAAFAPAIASAEELLVQVVVDDSGVTHDERDPQGKSNFNRFLTEFFNALARAHRRDRQATTIRVISAKSPPLTLWSGYASDFARDGIHGKAMKDLVGNKPSGCNDIPTALEEAQVNLAMSGSARNTLYLITSGVHSGQGCTELTQDGYVKLVESVDDAMVQSLGAASEKFDQVSVQFLATTQRRLMAQKLSDRAVARGLRAQGESIRLE</sequence>
<dbReference type="RefSeq" id="WP_367952985.1">
    <property type="nucleotide sequence ID" value="NZ_JBDPGJ010000001.1"/>
</dbReference>
<keyword evidence="1" id="KW-0732">Signal</keyword>
<protein>
    <recommendedName>
        <fullName evidence="4">VWFA domain-containing protein</fullName>
    </recommendedName>
</protein>
<dbReference type="EMBL" id="JBDPGJ010000001">
    <property type="protein sequence ID" value="MEX0405136.1"/>
    <property type="molecule type" value="Genomic_DNA"/>
</dbReference>
<evidence type="ECO:0000313" key="2">
    <source>
        <dbReference type="EMBL" id="MEX0405136.1"/>
    </source>
</evidence>
<name>A0ABV3SGX0_9HYPH</name>